<keyword evidence="3" id="KW-1185">Reference proteome</keyword>
<proteinExistence type="predicted"/>
<dbReference type="EMBL" id="JAEPRB010000499">
    <property type="protein sequence ID" value="KAG2215605.1"/>
    <property type="molecule type" value="Genomic_DNA"/>
</dbReference>
<dbReference type="OrthoDB" id="2289155at2759"/>
<name>A0A8H7RS00_9FUNG</name>
<reference evidence="2 3" key="1">
    <citation type="submission" date="2020-12" db="EMBL/GenBank/DDBJ databases">
        <title>Metabolic potential, ecology and presence of endohyphal bacteria is reflected in genomic diversity of Mucoromycotina.</title>
        <authorList>
            <person name="Muszewska A."/>
            <person name="Okrasinska A."/>
            <person name="Steczkiewicz K."/>
            <person name="Drgas O."/>
            <person name="Orlowska M."/>
            <person name="Perlinska-Lenart U."/>
            <person name="Aleksandrzak-Piekarczyk T."/>
            <person name="Szatraj K."/>
            <person name="Zielenkiewicz U."/>
            <person name="Pilsyk S."/>
            <person name="Malc E."/>
            <person name="Mieczkowski P."/>
            <person name="Kruszewska J.S."/>
            <person name="Biernat P."/>
            <person name="Pawlowska J."/>
        </authorList>
    </citation>
    <scope>NUCLEOTIDE SEQUENCE [LARGE SCALE GENOMIC DNA]</scope>
    <source>
        <strain evidence="2 3">CBS 142.35</strain>
    </source>
</reference>
<gene>
    <name evidence="2" type="ORF">INT45_013091</name>
</gene>
<feature type="compositionally biased region" description="Acidic residues" evidence="1">
    <location>
        <begin position="1"/>
        <end position="15"/>
    </location>
</feature>
<dbReference type="Proteomes" id="UP000646827">
    <property type="component" value="Unassembled WGS sequence"/>
</dbReference>
<sequence>MQEQLENLEEEDNGADLDRITEELNGANQGRRNNVPSAASAPVLPPPFPTRRCPKYGNLSHFRATSGSYPFNRRNVVSEHGAQFRIACQEHFEPENIFGYYICYTQESRFYRRHIFPRKINLPIPRSPPQELLNLITNHDPTNALSVQLHTNIRAYDSLFAFASVRANYDPQLASGRDGTIQTWITQHNPFVHTLLRTASEAYANQTVGTIQVVIRAARDMGRRYDVPAHPEVAAMVVENTTDGSVLLYDVDIHDREHGLQQVSSLHPSYTPLHYVLMFSYGNNGWYLGLRSISTATNDDTNVTLLNHCAYMMMIQQGERETYHHHFGRLFQQFLVDNYVRIETAPTIEGPTTQTTNNRATTTTSFSATTTTAITTTSTTSTTTANDTNTTSTTMANTTNEAMEIDSTATSSINNTEQPAVNEITQYQNARYIGPCEAVWCTLGFLVHMHYPTVIRLNLHLPNDQIVYFRGDMDEQELNRAKEAARGTYTNDDQARQYCYHEIPAHYT</sequence>
<organism evidence="2 3">
    <name type="scientific">Circinella minor</name>
    <dbReference type="NCBI Taxonomy" id="1195481"/>
    <lineage>
        <taxon>Eukaryota</taxon>
        <taxon>Fungi</taxon>
        <taxon>Fungi incertae sedis</taxon>
        <taxon>Mucoromycota</taxon>
        <taxon>Mucoromycotina</taxon>
        <taxon>Mucoromycetes</taxon>
        <taxon>Mucorales</taxon>
        <taxon>Lichtheimiaceae</taxon>
        <taxon>Circinella</taxon>
    </lineage>
</organism>
<comment type="caution">
    <text evidence="2">The sequence shown here is derived from an EMBL/GenBank/DDBJ whole genome shotgun (WGS) entry which is preliminary data.</text>
</comment>
<evidence type="ECO:0000313" key="3">
    <source>
        <dbReference type="Proteomes" id="UP000646827"/>
    </source>
</evidence>
<evidence type="ECO:0000313" key="2">
    <source>
        <dbReference type="EMBL" id="KAG2215605.1"/>
    </source>
</evidence>
<feature type="region of interest" description="Disordered" evidence="1">
    <location>
        <begin position="1"/>
        <end position="52"/>
    </location>
</feature>
<evidence type="ECO:0000256" key="1">
    <source>
        <dbReference type="SAM" id="MobiDB-lite"/>
    </source>
</evidence>
<protein>
    <recommendedName>
        <fullName evidence="4">Helitron helicase-like domain-containing protein</fullName>
    </recommendedName>
</protein>
<dbReference type="PANTHER" id="PTHR45786">
    <property type="entry name" value="DNA BINDING PROTEIN-LIKE"/>
    <property type="match status" value="1"/>
</dbReference>
<accession>A0A8H7RS00</accession>
<dbReference type="AlphaFoldDB" id="A0A8H7RS00"/>
<dbReference type="PANTHER" id="PTHR45786:SF74">
    <property type="entry name" value="ATP-DEPENDENT DNA HELICASE"/>
    <property type="match status" value="1"/>
</dbReference>
<feature type="region of interest" description="Disordered" evidence="1">
    <location>
        <begin position="378"/>
        <end position="399"/>
    </location>
</feature>
<evidence type="ECO:0008006" key="4">
    <source>
        <dbReference type="Google" id="ProtNLM"/>
    </source>
</evidence>